<feature type="region of interest" description="Disordered" evidence="1">
    <location>
        <begin position="1"/>
        <end position="27"/>
    </location>
</feature>
<protein>
    <recommendedName>
        <fullName evidence="4">AT-hook motif nuclear-localized protein</fullName>
    </recommendedName>
</protein>
<accession>A0A7J6GDB6</accession>
<gene>
    <name evidence="2" type="ORF">F8388_011853</name>
</gene>
<name>A0A7J6GDB6_CANSA</name>
<sequence>MGSEEDKSSNSKKIIIPPRNNGKEPISLASQSTHHSALKSLTRHVVTVNVGEDIVTKIKTLASTCESLTILGANGVVSFGLFQIVSLTCSTKAGEEVTVNVTLSDYESTSKFSRVFRGVAQLLITAKTPTQLVIDFD</sequence>
<proteinExistence type="predicted"/>
<dbReference type="EMBL" id="JAATIP010000063">
    <property type="protein sequence ID" value="KAF4380931.1"/>
    <property type="molecule type" value="Genomic_DNA"/>
</dbReference>
<evidence type="ECO:0000256" key="1">
    <source>
        <dbReference type="SAM" id="MobiDB-lite"/>
    </source>
</evidence>
<evidence type="ECO:0000313" key="2">
    <source>
        <dbReference type="EMBL" id="KAF4380931.1"/>
    </source>
</evidence>
<comment type="caution">
    <text evidence="2">The sequence shown here is derived from an EMBL/GenBank/DDBJ whole genome shotgun (WGS) entry which is preliminary data.</text>
</comment>
<reference evidence="2 3" key="1">
    <citation type="journal article" date="2020" name="bioRxiv">
        <title>Sequence and annotation of 42 cannabis genomes reveals extensive copy number variation in cannabinoid synthesis and pathogen resistance genes.</title>
        <authorList>
            <person name="Mckernan K.J."/>
            <person name="Helbert Y."/>
            <person name="Kane L.T."/>
            <person name="Ebling H."/>
            <person name="Zhang L."/>
            <person name="Liu B."/>
            <person name="Eaton Z."/>
            <person name="Mclaughlin S."/>
            <person name="Kingan S."/>
            <person name="Baybayan P."/>
            <person name="Concepcion G."/>
            <person name="Jordan M."/>
            <person name="Riva A."/>
            <person name="Barbazuk W."/>
            <person name="Harkins T."/>
        </authorList>
    </citation>
    <scope>NUCLEOTIDE SEQUENCE [LARGE SCALE GENOMIC DNA]</scope>
    <source>
        <strain evidence="3">cv. Jamaican Lion 4</strain>
        <tissue evidence="2">Leaf</tissue>
    </source>
</reference>
<organism evidence="2 3">
    <name type="scientific">Cannabis sativa</name>
    <name type="common">Hemp</name>
    <name type="synonym">Marijuana</name>
    <dbReference type="NCBI Taxonomy" id="3483"/>
    <lineage>
        <taxon>Eukaryota</taxon>
        <taxon>Viridiplantae</taxon>
        <taxon>Streptophyta</taxon>
        <taxon>Embryophyta</taxon>
        <taxon>Tracheophyta</taxon>
        <taxon>Spermatophyta</taxon>
        <taxon>Magnoliopsida</taxon>
        <taxon>eudicotyledons</taxon>
        <taxon>Gunneridae</taxon>
        <taxon>Pentapetalae</taxon>
        <taxon>rosids</taxon>
        <taxon>fabids</taxon>
        <taxon>Rosales</taxon>
        <taxon>Cannabaceae</taxon>
        <taxon>Cannabis</taxon>
    </lineage>
</organism>
<evidence type="ECO:0000313" key="3">
    <source>
        <dbReference type="Proteomes" id="UP000525078"/>
    </source>
</evidence>
<dbReference type="AlphaFoldDB" id="A0A7J6GDB6"/>
<dbReference type="Proteomes" id="UP000525078">
    <property type="component" value="Unassembled WGS sequence"/>
</dbReference>
<evidence type="ECO:0008006" key="4">
    <source>
        <dbReference type="Google" id="ProtNLM"/>
    </source>
</evidence>